<feature type="region of interest" description="Disordered" evidence="1">
    <location>
        <begin position="30"/>
        <end position="60"/>
    </location>
</feature>
<name>A0A0C3CV50_OIDMZ</name>
<protein>
    <submittedName>
        <fullName evidence="2">Uncharacterized protein</fullName>
    </submittedName>
</protein>
<evidence type="ECO:0000313" key="3">
    <source>
        <dbReference type="Proteomes" id="UP000054321"/>
    </source>
</evidence>
<dbReference type="Proteomes" id="UP000054321">
    <property type="component" value="Unassembled WGS sequence"/>
</dbReference>
<feature type="compositionally biased region" description="Polar residues" evidence="1">
    <location>
        <begin position="35"/>
        <end position="48"/>
    </location>
</feature>
<dbReference type="EMBL" id="KN832894">
    <property type="protein sequence ID" value="KIM93582.1"/>
    <property type="molecule type" value="Genomic_DNA"/>
</dbReference>
<reference evidence="3" key="2">
    <citation type="submission" date="2015-01" db="EMBL/GenBank/DDBJ databases">
        <title>Evolutionary Origins and Diversification of the Mycorrhizal Mutualists.</title>
        <authorList>
            <consortium name="DOE Joint Genome Institute"/>
            <consortium name="Mycorrhizal Genomics Consortium"/>
            <person name="Kohler A."/>
            <person name="Kuo A."/>
            <person name="Nagy L.G."/>
            <person name="Floudas D."/>
            <person name="Copeland A."/>
            <person name="Barry K.W."/>
            <person name="Cichocki N."/>
            <person name="Veneault-Fourrey C."/>
            <person name="LaButti K."/>
            <person name="Lindquist E.A."/>
            <person name="Lipzen A."/>
            <person name="Lundell T."/>
            <person name="Morin E."/>
            <person name="Murat C."/>
            <person name="Riley R."/>
            <person name="Ohm R."/>
            <person name="Sun H."/>
            <person name="Tunlid A."/>
            <person name="Henrissat B."/>
            <person name="Grigoriev I.V."/>
            <person name="Hibbett D.S."/>
            <person name="Martin F."/>
        </authorList>
    </citation>
    <scope>NUCLEOTIDE SEQUENCE [LARGE SCALE GENOMIC DNA]</scope>
    <source>
        <strain evidence="3">Zn</strain>
    </source>
</reference>
<proteinExistence type="predicted"/>
<dbReference type="AlphaFoldDB" id="A0A0C3CV50"/>
<evidence type="ECO:0000313" key="2">
    <source>
        <dbReference type="EMBL" id="KIM93582.1"/>
    </source>
</evidence>
<reference evidence="2 3" key="1">
    <citation type="submission" date="2014-04" db="EMBL/GenBank/DDBJ databases">
        <authorList>
            <consortium name="DOE Joint Genome Institute"/>
            <person name="Kuo A."/>
            <person name="Martino E."/>
            <person name="Perotto S."/>
            <person name="Kohler A."/>
            <person name="Nagy L.G."/>
            <person name="Floudas D."/>
            <person name="Copeland A."/>
            <person name="Barry K.W."/>
            <person name="Cichocki N."/>
            <person name="Veneault-Fourrey C."/>
            <person name="LaButti K."/>
            <person name="Lindquist E.A."/>
            <person name="Lipzen A."/>
            <person name="Lundell T."/>
            <person name="Morin E."/>
            <person name="Murat C."/>
            <person name="Sun H."/>
            <person name="Tunlid A."/>
            <person name="Henrissat B."/>
            <person name="Grigoriev I.V."/>
            <person name="Hibbett D.S."/>
            <person name="Martin F."/>
            <person name="Nordberg H.P."/>
            <person name="Cantor M.N."/>
            <person name="Hua S.X."/>
        </authorList>
    </citation>
    <scope>NUCLEOTIDE SEQUENCE [LARGE SCALE GENOMIC DNA]</scope>
    <source>
        <strain evidence="2 3">Zn</strain>
    </source>
</reference>
<dbReference type="InParanoid" id="A0A0C3CV50"/>
<gene>
    <name evidence="2" type="ORF">OIDMADRAFT_61510</name>
</gene>
<keyword evidence="3" id="KW-1185">Reference proteome</keyword>
<accession>A0A0C3CV50</accession>
<dbReference type="HOGENOM" id="CLU_2004565_0_0_1"/>
<sequence length="124" mass="13677">MTQLTRWASGTITSVTRKIETCYAKIAEPRHKQRSVSSNDDQMNNTSVCGIEHSHTSMMAPPLRQVKRRSWGLSSLCSSIVNSLSAMSPYMIDPVRLPIPEQSIAFTDDSSTFSGETLNASVEP</sequence>
<evidence type="ECO:0000256" key="1">
    <source>
        <dbReference type="SAM" id="MobiDB-lite"/>
    </source>
</evidence>
<organism evidence="2 3">
    <name type="scientific">Oidiodendron maius (strain Zn)</name>
    <dbReference type="NCBI Taxonomy" id="913774"/>
    <lineage>
        <taxon>Eukaryota</taxon>
        <taxon>Fungi</taxon>
        <taxon>Dikarya</taxon>
        <taxon>Ascomycota</taxon>
        <taxon>Pezizomycotina</taxon>
        <taxon>Leotiomycetes</taxon>
        <taxon>Leotiomycetes incertae sedis</taxon>
        <taxon>Myxotrichaceae</taxon>
        <taxon>Oidiodendron</taxon>
    </lineage>
</organism>